<reference evidence="1 2" key="1">
    <citation type="submission" date="2023-04" db="EMBL/GenBank/DDBJ databases">
        <title>Forest soil microbial communities from Buena Vista Peninsula, Colon Province, Panama.</title>
        <authorList>
            <person name="Bouskill N."/>
        </authorList>
    </citation>
    <scope>NUCLEOTIDE SEQUENCE [LARGE SCALE GENOMIC DNA]</scope>
    <source>
        <strain evidence="1 2">CFH S0262</strain>
    </source>
</reference>
<dbReference type="RefSeq" id="WP_280762174.1">
    <property type="nucleotide sequence ID" value="NZ_JARXVC010000011.1"/>
</dbReference>
<proteinExistence type="predicted"/>
<gene>
    <name evidence="1" type="ORF">M2280_004129</name>
</gene>
<evidence type="ECO:0000313" key="1">
    <source>
        <dbReference type="EMBL" id="MDH6282892.1"/>
    </source>
</evidence>
<sequence>MNGAQHYAEAERLLKLADGTDPRDSLIVATAQVHATLAQVAATICVAPKLPQQHAEWRFAIAGVKS</sequence>
<dbReference type="Proteomes" id="UP001160334">
    <property type="component" value="Unassembled WGS sequence"/>
</dbReference>
<comment type="caution">
    <text evidence="1">The sequence shown here is derived from an EMBL/GenBank/DDBJ whole genome shotgun (WGS) entry which is preliminary data.</text>
</comment>
<evidence type="ECO:0000313" key="2">
    <source>
        <dbReference type="Proteomes" id="UP001160334"/>
    </source>
</evidence>
<keyword evidence="2" id="KW-1185">Reference proteome</keyword>
<organism evidence="1 2">
    <name type="scientific">Prescottella agglutinans</name>
    <dbReference type="NCBI Taxonomy" id="1644129"/>
    <lineage>
        <taxon>Bacteria</taxon>
        <taxon>Bacillati</taxon>
        <taxon>Actinomycetota</taxon>
        <taxon>Actinomycetes</taxon>
        <taxon>Mycobacteriales</taxon>
        <taxon>Nocardiaceae</taxon>
        <taxon>Prescottella</taxon>
    </lineage>
</organism>
<protein>
    <submittedName>
        <fullName evidence="1">Uncharacterized protein</fullName>
    </submittedName>
</protein>
<name>A0ABT6MF46_9NOCA</name>
<accession>A0ABT6MF46</accession>
<dbReference type="EMBL" id="JARXVC010000011">
    <property type="protein sequence ID" value="MDH6282892.1"/>
    <property type="molecule type" value="Genomic_DNA"/>
</dbReference>